<dbReference type="AlphaFoldDB" id="A0A8J6Y0M8"/>
<name>A0A8J6Y0M8_9BACT</name>
<comment type="caution">
    <text evidence="1">The sequence shown here is derived from an EMBL/GenBank/DDBJ whole genome shotgun (WGS) entry which is preliminary data.</text>
</comment>
<sequence>MGATNKPNDGPTGNIAPREEAAYALTLSGAERLEALLESDEPMQVVRSLPDRDLYLTIRQVGVVDALPVLALASPTQVQHVLDLESWRQDRFDPDRAGAWMAVLAESGEPTFKQFLLHADDELLVVLLAGWARVSQIEFDDQIPIHGAGEGDMGDERGFAGPDSFHRFSPERQEHAPAVRKMVDLLFRNEPERYQRLLMDALWQLPSELEEQARHWRQSRLEEHGFPGAEEAMEIYLPPKGVRTDQEAPLSTELAGASASLVFPTVGEGWLGSLADDLPPAEQDHVMHQVSALANRVLVADHLDTGDPESHQAAARKAAATIGIALSARFASDGRSVATVLREMPVIELFREGYAKIETMKQDSHRLLQEGWPSTAPNALDLVDPPLRQRLAGLVDRAPLYYQVPMGDTKEMFREFRSLDEVLETQTALDLVRRIGSIFVDRLGLDINRLLEESTDFPHGNPTFSTLMMTMMAWHAARKEVRLEPLPEDVLADFLRIVASRRTADDQAPERALTALVRRLTETVELAPRDGAALQGFGQACLPALRAECGQMDPGAPPNQRTVSCLLIR</sequence>
<organism evidence="1 2">
    <name type="scientific">Candidatus Polarisedimenticola svalbardensis</name>
    <dbReference type="NCBI Taxonomy" id="2886004"/>
    <lineage>
        <taxon>Bacteria</taxon>
        <taxon>Pseudomonadati</taxon>
        <taxon>Acidobacteriota</taxon>
        <taxon>Candidatus Polarisedimenticolia</taxon>
        <taxon>Candidatus Polarisedimenticolales</taxon>
        <taxon>Candidatus Polarisedimenticolaceae</taxon>
        <taxon>Candidatus Polarisedimenticola</taxon>
    </lineage>
</organism>
<dbReference type="InterPro" id="IPR045750">
    <property type="entry name" value="DUF6178"/>
</dbReference>
<accession>A0A8J6Y0M8</accession>
<evidence type="ECO:0000313" key="2">
    <source>
        <dbReference type="Proteomes" id="UP000648239"/>
    </source>
</evidence>
<evidence type="ECO:0000313" key="1">
    <source>
        <dbReference type="EMBL" id="MBD3868875.1"/>
    </source>
</evidence>
<protein>
    <submittedName>
        <fullName evidence="1">Uncharacterized protein</fullName>
    </submittedName>
</protein>
<dbReference type="Pfam" id="PF19676">
    <property type="entry name" value="DUF6178"/>
    <property type="match status" value="1"/>
</dbReference>
<gene>
    <name evidence="1" type="ORF">IFK94_12175</name>
</gene>
<reference evidence="1 2" key="1">
    <citation type="submission" date="2020-08" db="EMBL/GenBank/DDBJ databases">
        <title>Acidobacteriota in marine sediments use diverse sulfur dissimilation pathways.</title>
        <authorList>
            <person name="Wasmund K."/>
        </authorList>
    </citation>
    <scope>NUCLEOTIDE SEQUENCE [LARGE SCALE GENOMIC DNA]</scope>
    <source>
        <strain evidence="1">MAG AM4</strain>
    </source>
</reference>
<dbReference type="Proteomes" id="UP000648239">
    <property type="component" value="Unassembled WGS sequence"/>
</dbReference>
<proteinExistence type="predicted"/>
<dbReference type="EMBL" id="JACXWD010000047">
    <property type="protein sequence ID" value="MBD3868875.1"/>
    <property type="molecule type" value="Genomic_DNA"/>
</dbReference>